<feature type="region of interest" description="Disordered" evidence="1">
    <location>
        <begin position="592"/>
        <end position="722"/>
    </location>
</feature>
<proteinExistence type="predicted"/>
<dbReference type="Gene3D" id="3.40.525.10">
    <property type="entry name" value="CRAL-TRIO lipid binding domain"/>
    <property type="match status" value="1"/>
</dbReference>
<feature type="compositionally biased region" description="Basic and acidic residues" evidence="1">
    <location>
        <begin position="22"/>
        <end position="39"/>
    </location>
</feature>
<evidence type="ECO:0000256" key="1">
    <source>
        <dbReference type="SAM" id="MobiDB-lite"/>
    </source>
</evidence>
<comment type="caution">
    <text evidence="3">The sequence shown here is derived from an EMBL/GenBank/DDBJ whole genome shotgun (WGS) entry which is preliminary data.</text>
</comment>
<dbReference type="SUPFAM" id="SSF52087">
    <property type="entry name" value="CRAL/TRIO domain"/>
    <property type="match status" value="1"/>
</dbReference>
<protein>
    <recommendedName>
        <fullName evidence="2">CRAL-TRIO domain-containing protein</fullName>
    </recommendedName>
</protein>
<accession>A0ABD3NXM0</accession>
<name>A0ABD3NXM0_9STRA</name>
<feature type="compositionally biased region" description="Acidic residues" evidence="1">
    <location>
        <begin position="648"/>
        <end position="666"/>
    </location>
</feature>
<evidence type="ECO:0000313" key="3">
    <source>
        <dbReference type="EMBL" id="KAL3780157.1"/>
    </source>
</evidence>
<feature type="compositionally biased region" description="Basic and acidic residues" evidence="1">
    <location>
        <begin position="592"/>
        <end position="615"/>
    </location>
</feature>
<sequence>MAKKKKRGKKIKAQASAGIADDSEKTEQTVEVESGKDPQHGAAVENDGVLVMENCANSDEAASITLIDASNDVLDGEESTPTGSDASEPVKFDGVGQELAAVSGTNEDEAAVKEQSRIDCDLAEACKEEQDLIVGVIGAATPDCESAANEFDNGADEHEHVQQDDREHLDETMLDQKGPQGKTVPHSNDSDGNGSNDTNQLPKLEGCIETIGFAVDSLPNSDDTLSKHEKFIQTACQKWNDNEAEPQPDEDAHAVVEVNTAYESDKTYDTDPFGDENVKRKSSVEMEDVDLVEDETTSNPAANEAFGFLVTALREKLDATYVSDATLRQYICWKPDINRAEDRYRAHDKFLRENFNEKTLLLSVNPKVCYLLQNGMVLAPEELIDKNGCAVMVIRPAKCEFSSPHNCRDTDASRAIFFIIQQMLERKSLNTLIRGIVIILDLVGVTRKNVSAKVIKMLGNAAGCIPIRIKAIYVVAMPWWFPSGNAKKLFSPKLRERIHLLKDKSALSEYIDEDRLLEEDGGIYNFDLQSWISTTLAAEVGMNTTKSLKKLSTSFKKTVTQKFGKKTEPTVEEEATPAETVVDAVMEARDADEGALDTPHEAAKDESTEAAKEESPVEEEARDAEPEEKREETPAEADDSSVKTEPSREEEEAPAESEPAAEDEQQVDPALSTVKEEEEETDKDEPVASAPSEEAKDEVAQKSMNVDTVAVSDEEATLETKDTEDGMKACMTPVMRTVDFCGVNIRACFE</sequence>
<dbReference type="CDD" id="cd00170">
    <property type="entry name" value="SEC14"/>
    <property type="match status" value="1"/>
</dbReference>
<feature type="compositionally biased region" description="Basic residues" evidence="1">
    <location>
        <begin position="1"/>
        <end position="12"/>
    </location>
</feature>
<dbReference type="Proteomes" id="UP001530400">
    <property type="component" value="Unassembled WGS sequence"/>
</dbReference>
<feature type="region of interest" description="Disordered" evidence="1">
    <location>
        <begin position="1"/>
        <end position="43"/>
    </location>
</feature>
<dbReference type="InterPro" id="IPR036865">
    <property type="entry name" value="CRAL-TRIO_dom_sf"/>
</dbReference>
<feature type="region of interest" description="Disordered" evidence="1">
    <location>
        <begin position="145"/>
        <end position="202"/>
    </location>
</feature>
<dbReference type="Pfam" id="PF00650">
    <property type="entry name" value="CRAL_TRIO"/>
    <property type="match status" value="1"/>
</dbReference>
<reference evidence="3 4" key="1">
    <citation type="submission" date="2024-10" db="EMBL/GenBank/DDBJ databases">
        <title>Updated reference genomes for cyclostephanoid diatoms.</title>
        <authorList>
            <person name="Roberts W.R."/>
            <person name="Alverson A.J."/>
        </authorList>
    </citation>
    <scope>NUCLEOTIDE SEQUENCE [LARGE SCALE GENOMIC DNA]</scope>
    <source>
        <strain evidence="3 4">AJA010-31</strain>
    </source>
</reference>
<keyword evidence="4" id="KW-1185">Reference proteome</keyword>
<evidence type="ECO:0000259" key="2">
    <source>
        <dbReference type="PROSITE" id="PS50191"/>
    </source>
</evidence>
<dbReference type="PROSITE" id="PS50191">
    <property type="entry name" value="CRAL_TRIO"/>
    <property type="match status" value="1"/>
</dbReference>
<feature type="domain" description="CRAL-TRIO" evidence="2">
    <location>
        <begin position="365"/>
        <end position="528"/>
    </location>
</feature>
<gene>
    <name evidence="3" type="ORF">ACHAWO_011894</name>
</gene>
<dbReference type="PANTHER" id="PTHR10174:SF229">
    <property type="entry name" value="CRAL-TRIO DOMAIN-CONTAINING PROTEIN"/>
    <property type="match status" value="1"/>
</dbReference>
<dbReference type="AlphaFoldDB" id="A0ABD3NXM0"/>
<feature type="compositionally biased region" description="Basic and acidic residues" evidence="1">
    <location>
        <begin position="155"/>
        <end position="171"/>
    </location>
</feature>
<dbReference type="PANTHER" id="PTHR10174">
    <property type="entry name" value="ALPHA-TOCOPHEROL TRANSFER PROTEIN-RELATED"/>
    <property type="match status" value="1"/>
</dbReference>
<feature type="compositionally biased region" description="Basic and acidic residues" evidence="1">
    <location>
        <begin position="623"/>
        <end position="633"/>
    </location>
</feature>
<feature type="region of interest" description="Disordered" evidence="1">
    <location>
        <begin position="69"/>
        <end position="91"/>
    </location>
</feature>
<dbReference type="EMBL" id="JALLPJ020000903">
    <property type="protein sequence ID" value="KAL3780157.1"/>
    <property type="molecule type" value="Genomic_DNA"/>
</dbReference>
<organism evidence="3 4">
    <name type="scientific">Cyclotella atomus</name>
    <dbReference type="NCBI Taxonomy" id="382360"/>
    <lineage>
        <taxon>Eukaryota</taxon>
        <taxon>Sar</taxon>
        <taxon>Stramenopiles</taxon>
        <taxon>Ochrophyta</taxon>
        <taxon>Bacillariophyta</taxon>
        <taxon>Coscinodiscophyceae</taxon>
        <taxon>Thalassiosirophycidae</taxon>
        <taxon>Stephanodiscales</taxon>
        <taxon>Stephanodiscaceae</taxon>
        <taxon>Cyclotella</taxon>
    </lineage>
</organism>
<dbReference type="InterPro" id="IPR001251">
    <property type="entry name" value="CRAL-TRIO_dom"/>
</dbReference>
<evidence type="ECO:0000313" key="4">
    <source>
        <dbReference type="Proteomes" id="UP001530400"/>
    </source>
</evidence>
<dbReference type="SMART" id="SM00516">
    <property type="entry name" value="SEC14"/>
    <property type="match status" value="1"/>
</dbReference>